<reference evidence="2" key="1">
    <citation type="submission" date="2024-06" db="EMBL/GenBank/DDBJ databases">
        <title>Caulobacter inopinatus, sp. nov.</title>
        <authorList>
            <person name="Donachie S.P."/>
        </authorList>
    </citation>
    <scope>NUCLEOTIDE SEQUENCE</scope>
    <source>
        <strain evidence="2">73W</strain>
    </source>
</reference>
<gene>
    <name evidence="2" type="ORF">ABOZ73_03480</name>
</gene>
<feature type="transmembrane region" description="Helical" evidence="1">
    <location>
        <begin position="5"/>
        <end position="24"/>
    </location>
</feature>
<protein>
    <submittedName>
        <fullName evidence="2">DUF2177 family protein</fullName>
    </submittedName>
</protein>
<keyword evidence="1" id="KW-0812">Transmembrane</keyword>
<name>A0AB39KV25_9CAUL</name>
<keyword evidence="1" id="KW-0472">Membrane</keyword>
<feature type="transmembrane region" description="Helical" evidence="1">
    <location>
        <begin position="110"/>
        <end position="128"/>
    </location>
</feature>
<dbReference type="EMBL" id="CP158375">
    <property type="protein sequence ID" value="XDO97494.1"/>
    <property type="molecule type" value="Genomic_DNA"/>
</dbReference>
<dbReference type="Pfam" id="PF09945">
    <property type="entry name" value="DUF2177"/>
    <property type="match status" value="1"/>
</dbReference>
<evidence type="ECO:0000313" key="2">
    <source>
        <dbReference type="EMBL" id="XDO97494.1"/>
    </source>
</evidence>
<feature type="transmembrane region" description="Helical" evidence="1">
    <location>
        <begin position="75"/>
        <end position="90"/>
    </location>
</feature>
<sequence length="134" mass="14356">MQYVFAYLGAGVGFVVLDAIWLTFSTPRLYKPILGDLLAQKVSMPPAVAFYLIYLAGIVLFAVEPGLKAGSATRTALMGAALGFVAYATYDLTNQATLKVWSWKITAADLTWGVVLTCGSALAGYAAARFSERF</sequence>
<feature type="transmembrane region" description="Helical" evidence="1">
    <location>
        <begin position="44"/>
        <end position="63"/>
    </location>
</feature>
<proteinExistence type="predicted"/>
<dbReference type="RefSeq" id="WP_369060747.1">
    <property type="nucleotide sequence ID" value="NZ_CP158375.1"/>
</dbReference>
<dbReference type="InterPro" id="IPR018687">
    <property type="entry name" value="DUF2177_membr"/>
</dbReference>
<accession>A0AB39KV25</accession>
<dbReference type="AlphaFoldDB" id="A0AB39KV25"/>
<keyword evidence="1" id="KW-1133">Transmembrane helix</keyword>
<evidence type="ECO:0000256" key="1">
    <source>
        <dbReference type="SAM" id="Phobius"/>
    </source>
</evidence>
<organism evidence="2">
    <name type="scientific">Caulobacter sp. 73W</name>
    <dbReference type="NCBI Taxonomy" id="3161137"/>
    <lineage>
        <taxon>Bacteria</taxon>
        <taxon>Pseudomonadati</taxon>
        <taxon>Pseudomonadota</taxon>
        <taxon>Alphaproteobacteria</taxon>
        <taxon>Caulobacterales</taxon>
        <taxon>Caulobacteraceae</taxon>
        <taxon>Caulobacter</taxon>
    </lineage>
</organism>